<proteinExistence type="predicted"/>
<keyword evidence="1" id="KW-0732">Signal</keyword>
<evidence type="ECO:0000313" key="2">
    <source>
        <dbReference type="EMBL" id="KLU98708.1"/>
    </source>
</evidence>
<dbReference type="PANTHER" id="PTHR39327:SF1">
    <property type="entry name" value="BLR5470 PROTEIN"/>
    <property type="match status" value="1"/>
</dbReference>
<dbReference type="Proteomes" id="UP000036426">
    <property type="component" value="Unassembled WGS sequence"/>
</dbReference>
<keyword evidence="2" id="KW-0548">Nucleotidyltransferase</keyword>
<reference evidence="2 3" key="1">
    <citation type="submission" date="2015-05" db="EMBL/GenBank/DDBJ databases">
        <title>Photobacterium galathea sp. nov.</title>
        <authorList>
            <person name="Machado H."/>
            <person name="Gram L."/>
        </authorList>
    </citation>
    <scope>NUCLEOTIDE SEQUENCE [LARGE SCALE GENOMIC DNA]</scope>
    <source>
        <strain evidence="2 3">DSM 25995</strain>
    </source>
</reference>
<dbReference type="InterPro" id="IPR010319">
    <property type="entry name" value="Transglutaminase-like_Cys_pept"/>
</dbReference>
<keyword evidence="3" id="KW-1185">Reference proteome</keyword>
<keyword evidence="2" id="KW-0808">Transferase</keyword>
<feature type="signal peptide" evidence="1">
    <location>
        <begin position="1"/>
        <end position="20"/>
    </location>
</feature>
<dbReference type="Gene3D" id="3.10.620.30">
    <property type="match status" value="1"/>
</dbReference>
<evidence type="ECO:0000256" key="1">
    <source>
        <dbReference type="SAM" id="SignalP"/>
    </source>
</evidence>
<accession>A0A0J1GGU6</accession>
<dbReference type="GO" id="GO:0016779">
    <property type="term" value="F:nucleotidyltransferase activity"/>
    <property type="evidence" value="ECO:0007669"/>
    <property type="project" value="UniProtKB-KW"/>
</dbReference>
<evidence type="ECO:0000313" key="3">
    <source>
        <dbReference type="Proteomes" id="UP000036426"/>
    </source>
</evidence>
<dbReference type="Pfam" id="PF06035">
    <property type="entry name" value="Peptidase_C93"/>
    <property type="match status" value="1"/>
</dbReference>
<dbReference type="PANTHER" id="PTHR39327">
    <property type="match status" value="1"/>
</dbReference>
<feature type="chain" id="PRO_5005252113" evidence="1">
    <location>
        <begin position="21"/>
        <end position="224"/>
    </location>
</feature>
<protein>
    <submittedName>
        <fullName evidence="2">Sulfate adenylyltransferase</fullName>
    </submittedName>
</protein>
<gene>
    <name evidence="2" type="ORF">ABT58_21030</name>
</gene>
<dbReference type="EMBL" id="LDOV01000044">
    <property type="protein sequence ID" value="KLU98708.1"/>
    <property type="molecule type" value="Genomic_DNA"/>
</dbReference>
<comment type="caution">
    <text evidence="2">The sequence shown here is derived from an EMBL/GenBank/DDBJ whole genome shotgun (WGS) entry which is preliminary data.</text>
</comment>
<sequence>MRRLIIVALCAGMLISRASAVRESDSIDVMNAIKVYGLSAESRILAWKNLIHDLLHASHSETQQIESVNGFFNQLVFISDNRLWGQEDYWATPIEFLGAKGGDCEDFSLAKYFTLRELGVSDEKMRLIYVKATSINQFHMVLAYYPEKHAVPLILDNLDGEVKLATQREDLIPIYSFNADHLWLMKERGRGQLAGTASKLSKWTKMRNRYSRGELQKPLINLSE</sequence>
<dbReference type="AlphaFoldDB" id="A0A0J1GGU6"/>
<dbReference type="PATRIC" id="fig|754436.4.peg.4428"/>
<name>A0A0J1GGU6_9GAMM</name>
<organism evidence="2 3">
    <name type="scientific">Photobacterium aphoticum</name>
    <dbReference type="NCBI Taxonomy" id="754436"/>
    <lineage>
        <taxon>Bacteria</taxon>
        <taxon>Pseudomonadati</taxon>
        <taxon>Pseudomonadota</taxon>
        <taxon>Gammaproteobacteria</taxon>
        <taxon>Vibrionales</taxon>
        <taxon>Vibrionaceae</taxon>
        <taxon>Photobacterium</taxon>
    </lineage>
</organism>